<keyword evidence="4" id="KW-1185">Reference proteome</keyword>
<feature type="domain" description="Rhamnogalacturonan I lyase beta-sheet" evidence="1">
    <location>
        <begin position="3"/>
        <end position="93"/>
    </location>
</feature>
<dbReference type="SUPFAM" id="SSF69318">
    <property type="entry name" value="Integrin alpha N-terminal domain"/>
    <property type="match status" value="1"/>
</dbReference>
<evidence type="ECO:0000313" key="4">
    <source>
        <dbReference type="Proteomes" id="UP000266482"/>
    </source>
</evidence>
<dbReference type="GO" id="GO:0016829">
    <property type="term" value="F:lyase activity"/>
    <property type="evidence" value="ECO:0007669"/>
    <property type="project" value="UniProtKB-KW"/>
</dbReference>
<proteinExistence type="predicted"/>
<name>A0A3A1UQK5_9BACL</name>
<keyword evidence="3" id="KW-0456">Lyase</keyword>
<protein>
    <submittedName>
        <fullName evidence="3">Rhamnogalacturonan lyase</fullName>
    </submittedName>
</protein>
<comment type="caution">
    <text evidence="3">The sequence shown here is derived from an EMBL/GenBank/DDBJ whole genome shotgun (WGS) entry which is preliminary data.</text>
</comment>
<dbReference type="AlphaFoldDB" id="A0A3A1UQK5"/>
<dbReference type="InterPro" id="IPR034641">
    <property type="entry name" value="RGL11"/>
</dbReference>
<gene>
    <name evidence="3" type="ORF">D3P08_23225</name>
</gene>
<reference evidence="3 4" key="1">
    <citation type="submission" date="2018-09" db="EMBL/GenBank/DDBJ databases">
        <title>Paenibacillus aracenensis nov. sp. isolated from a cave in southern Spain.</title>
        <authorList>
            <person name="Jurado V."/>
            <person name="Gutierrez-Patricio S."/>
            <person name="Gonzalez-Pimentel J.L."/>
            <person name="Miller A.Z."/>
            <person name="Laiz L."/>
            <person name="Saiz-Jimenez C."/>
        </authorList>
    </citation>
    <scope>NUCLEOTIDE SEQUENCE [LARGE SCALE GENOMIC DNA]</scope>
    <source>
        <strain evidence="3 4">DSM 22867</strain>
    </source>
</reference>
<dbReference type="Pfam" id="PF21348">
    <property type="entry name" value="RGL11_C"/>
    <property type="match status" value="2"/>
</dbReference>
<evidence type="ECO:0000259" key="2">
    <source>
        <dbReference type="Pfam" id="PF21348"/>
    </source>
</evidence>
<dbReference type="OrthoDB" id="9802318at2"/>
<dbReference type="InterPro" id="IPR041624">
    <property type="entry name" value="RGI_lyase"/>
</dbReference>
<dbReference type="EMBL" id="QXQA01000019">
    <property type="protein sequence ID" value="RIX49252.1"/>
    <property type="molecule type" value="Genomic_DNA"/>
</dbReference>
<dbReference type="PANTHER" id="PTHR43118">
    <property type="entry name" value="RHAMNOGALACTURONAN LYASE (EUROFUNG)"/>
    <property type="match status" value="1"/>
</dbReference>
<organism evidence="3 4">
    <name type="scientific">Paenibacillus nanensis</name>
    <dbReference type="NCBI Taxonomy" id="393251"/>
    <lineage>
        <taxon>Bacteria</taxon>
        <taxon>Bacillati</taxon>
        <taxon>Bacillota</taxon>
        <taxon>Bacilli</taxon>
        <taxon>Bacillales</taxon>
        <taxon>Paenibacillaceae</taxon>
        <taxon>Paenibacillus</taxon>
    </lineage>
</organism>
<feature type="domain" description="Rhamnogalacturonan lyase family 11 C-terminal" evidence="2">
    <location>
        <begin position="97"/>
        <end position="209"/>
    </location>
</feature>
<dbReference type="InterPro" id="IPR013783">
    <property type="entry name" value="Ig-like_fold"/>
</dbReference>
<dbReference type="Gene3D" id="2.60.40.10">
    <property type="entry name" value="Immunoglobulins"/>
    <property type="match status" value="1"/>
</dbReference>
<dbReference type="RefSeq" id="WP_119602517.1">
    <property type="nucleotide sequence ID" value="NZ_QXQA01000019.1"/>
</dbReference>
<dbReference type="InterPro" id="IPR049366">
    <property type="entry name" value="RGL11_C"/>
</dbReference>
<feature type="domain" description="Rhamnogalacturonan lyase family 11 C-terminal" evidence="2">
    <location>
        <begin position="313"/>
        <end position="722"/>
    </location>
</feature>
<accession>A0A3A1UQK5</accession>
<dbReference type="Proteomes" id="UP000266482">
    <property type="component" value="Unassembled WGS sequence"/>
</dbReference>
<dbReference type="PANTHER" id="PTHR43118:SF1">
    <property type="entry name" value="RHAMNOGALACTURONAN LYASE (EUROFUNG)"/>
    <property type="match status" value="1"/>
</dbReference>
<dbReference type="InterPro" id="IPR028994">
    <property type="entry name" value="Integrin_alpha_N"/>
</dbReference>
<evidence type="ECO:0000259" key="1">
    <source>
        <dbReference type="Pfam" id="PF18370"/>
    </source>
</evidence>
<evidence type="ECO:0000313" key="3">
    <source>
        <dbReference type="EMBL" id="RIX49252.1"/>
    </source>
</evidence>
<dbReference type="Pfam" id="PF18370">
    <property type="entry name" value="RGI_lyase"/>
    <property type="match status" value="1"/>
</dbReference>
<sequence>MIQLEYLDRGLVAVTTSEGVFLSWRLLGNEAAGYSDRGLIGTEFHVYRDGGRIAAVTDSTNYLDRSGTASSEYYVCAAVNGLETDRSATVTPWKDGYCEIPLRKPADGITPKGEAYSYSANDMSVGDVDGDGQYEFFVKWNPSNAKDNSHSGYTGPAYIDCYRLNGTLLYRIDLGVNIRAGAHYTQFLVYDFDGDGKAELMMKTAPGTKVIRYDDQGRAVSETYITMLPEDAAEGYSHQDDYRMSSSDYYEHIVELFLGWHKHEEVAAGHWPDTLEACFGIEKRYRYPLSRGDAEQLADYFMDVYAPSRSSRNNLRAVEGFVLSGPEYLTVFQGETGKELETIRYKPGRHDGGLMWGDYSWNRLEPGNRVDRFLAGVAYLDGRKPFAVFARGYYTRSTVAAYYWDGGHLQEQWFVDSGWVTMNNPFKDTLHLQDGRNEAFGTLARQGAHSLSIADVDGDGCHEIIYGAATIDHDGTILYSSTGVMPEGSRATGKTVKLGHGDALHVADIDPDRPGLEIFMVHEGGAGVPYGYTLRDARTGEVLCGAPATGDVGRGMIGQVDPAYRGLQTWSSEDIHSQQTFGLMTAKGEQIDRRVPGTNMNIRWAANMTTQIISGSFDQPVVIDDWKRGRLLTADGCCSNNGTKGNPCLVADIFGDWREELLVRTADSSAIRIYVSTEVTDRKLYTLMHDAQYRVGVAWQNVVYNQPCYPSFYLASDIDWAAVPLPQFYAPRVERAGNVNSV</sequence>
<dbReference type="CDD" id="cd10318">
    <property type="entry name" value="RGL11"/>
    <property type="match status" value="1"/>
</dbReference>